<dbReference type="RefSeq" id="WP_317996330.1">
    <property type="nucleotide sequence ID" value="NZ_AP025523.1"/>
</dbReference>
<evidence type="ECO:0000313" key="11">
    <source>
        <dbReference type="EMBL" id="BDE05277.1"/>
    </source>
</evidence>
<protein>
    <recommendedName>
        <fullName evidence="1">Coproheme decarboxylase</fullName>
        <ecNumber evidence="10">1.3.98.5</ecNumber>
    </recommendedName>
    <alternativeName>
        <fullName evidence="6">Coproheme III oxidative decarboxylase</fullName>
    </alternativeName>
    <alternativeName>
        <fullName evidence="7">Hydrogen peroxide-dependent heme synthase</fullName>
    </alternativeName>
</protein>
<keyword evidence="4" id="KW-0408">Iron</keyword>
<evidence type="ECO:0000256" key="1">
    <source>
        <dbReference type="ARBA" id="ARBA00014413"/>
    </source>
</evidence>
<reference evidence="11 12" key="1">
    <citation type="journal article" date="2022" name="ISME Commun">
        <title>Vulcanimicrobium alpinus gen. nov. sp. nov., the first cultivated representative of the candidate phylum 'Eremiobacterota', is a metabolically versatile aerobic anoxygenic phototroph.</title>
        <authorList>
            <person name="Yabe S."/>
            <person name="Muto K."/>
            <person name="Abe K."/>
            <person name="Yokota A."/>
            <person name="Staudigel H."/>
            <person name="Tebo B.M."/>
        </authorList>
    </citation>
    <scope>NUCLEOTIDE SEQUENCE [LARGE SCALE GENOMIC DNA]</scope>
    <source>
        <strain evidence="11 12">WC8-2</strain>
    </source>
</reference>
<keyword evidence="11" id="KW-0560">Oxidoreductase</keyword>
<dbReference type="NCBIfam" id="NF008913">
    <property type="entry name" value="PRK12276.1"/>
    <property type="match status" value="1"/>
</dbReference>
<gene>
    <name evidence="11" type="ORF">WPS_05530</name>
</gene>
<dbReference type="Pfam" id="PF06778">
    <property type="entry name" value="Chlor_dismutase"/>
    <property type="match status" value="1"/>
</dbReference>
<dbReference type="PANTHER" id="PTHR36843">
    <property type="entry name" value="HEME-DEPENDENT PEROXIDASE YWFI-RELATED"/>
    <property type="match status" value="1"/>
</dbReference>
<evidence type="ECO:0000256" key="2">
    <source>
        <dbReference type="ARBA" id="ARBA00022617"/>
    </source>
</evidence>
<dbReference type="Proteomes" id="UP001317532">
    <property type="component" value="Chromosome"/>
</dbReference>
<dbReference type="KEGG" id="vab:WPS_05530"/>
<evidence type="ECO:0000256" key="6">
    <source>
        <dbReference type="ARBA" id="ARBA00029882"/>
    </source>
</evidence>
<sequence>MRHPNVPESLDGWAILHRMFRLDRRRWDALDAPRRDAVEREAGALFGALARDADADLGLAQLLGHKGDLMLTHYARAFDALGDVQAQVDKLALRDFIEPLESYVSILELGLYEHTAKIHAELRDRGLKAHSDAWNAAFDELLADAEREPRNAGRLWARIPHRRYVCFYPMNKKRDGADNWYNTPYDERAKLMLEHGKIGRSFHGHVTQVISGSIGFDDWEWGVDLYADDPLVFKKLVYTMRFDEASSRFGEFGRFWTGMQFSVAQLGVFLAGTASPALLAEDVAEPALR</sequence>
<comment type="pathway">
    <text evidence="5">Porphyrin-containing compound metabolism.</text>
</comment>
<evidence type="ECO:0000256" key="8">
    <source>
        <dbReference type="ARBA" id="ARBA00049896"/>
    </source>
</evidence>
<dbReference type="SUPFAM" id="SSF54909">
    <property type="entry name" value="Dimeric alpha+beta barrel"/>
    <property type="match status" value="1"/>
</dbReference>
<accession>A0AAN2C970</accession>
<keyword evidence="2" id="KW-0349">Heme</keyword>
<dbReference type="GO" id="GO:0020037">
    <property type="term" value="F:heme binding"/>
    <property type="evidence" value="ECO:0007669"/>
    <property type="project" value="InterPro"/>
</dbReference>
<comment type="cofactor">
    <cofactor evidence="9">
        <name>Fe-coproporphyrin III</name>
        <dbReference type="ChEBI" id="CHEBI:68438"/>
    </cofactor>
</comment>
<evidence type="ECO:0000256" key="7">
    <source>
        <dbReference type="ARBA" id="ARBA00030236"/>
    </source>
</evidence>
<dbReference type="GO" id="GO:0046872">
    <property type="term" value="F:metal ion binding"/>
    <property type="evidence" value="ECO:0007669"/>
    <property type="project" value="UniProtKB-KW"/>
</dbReference>
<dbReference type="InterPro" id="IPR011008">
    <property type="entry name" value="Dimeric_a/b-barrel"/>
</dbReference>
<dbReference type="InterPro" id="IPR010644">
    <property type="entry name" value="ChdC/CLD"/>
</dbReference>
<dbReference type="Gene3D" id="3.30.70.1030">
    <property type="entry name" value="Apc35880, domain 1"/>
    <property type="match status" value="2"/>
</dbReference>
<dbReference type="GO" id="GO:0004601">
    <property type="term" value="F:peroxidase activity"/>
    <property type="evidence" value="ECO:0007669"/>
    <property type="project" value="UniProtKB-KW"/>
</dbReference>
<keyword evidence="11" id="KW-0575">Peroxidase</keyword>
<name>A0AAN2C970_UNVUL</name>
<dbReference type="PANTHER" id="PTHR36843:SF1">
    <property type="entry name" value="COPROHEME DECARBOXYLASE"/>
    <property type="match status" value="1"/>
</dbReference>
<dbReference type="EC" id="1.3.98.5" evidence="10"/>
<evidence type="ECO:0000256" key="3">
    <source>
        <dbReference type="ARBA" id="ARBA00022723"/>
    </source>
</evidence>
<evidence type="ECO:0000313" key="12">
    <source>
        <dbReference type="Proteomes" id="UP001317532"/>
    </source>
</evidence>
<comment type="catalytic activity">
    <reaction evidence="8">
        <text>Fe-coproporphyrin III + 2 H2O2 + 2 H(+) = heme b + 2 CO2 + 4 H2O</text>
        <dbReference type="Rhea" id="RHEA:56516"/>
        <dbReference type="ChEBI" id="CHEBI:15377"/>
        <dbReference type="ChEBI" id="CHEBI:15378"/>
        <dbReference type="ChEBI" id="CHEBI:16240"/>
        <dbReference type="ChEBI" id="CHEBI:16526"/>
        <dbReference type="ChEBI" id="CHEBI:60344"/>
        <dbReference type="ChEBI" id="CHEBI:68438"/>
        <dbReference type="EC" id="1.3.98.5"/>
    </reaction>
    <physiologicalReaction direction="left-to-right" evidence="8">
        <dbReference type="Rhea" id="RHEA:56517"/>
    </physiologicalReaction>
</comment>
<dbReference type="EMBL" id="AP025523">
    <property type="protein sequence ID" value="BDE05277.1"/>
    <property type="molecule type" value="Genomic_DNA"/>
</dbReference>
<evidence type="ECO:0000256" key="10">
    <source>
        <dbReference type="ARBA" id="ARBA00050019"/>
    </source>
</evidence>
<evidence type="ECO:0000256" key="4">
    <source>
        <dbReference type="ARBA" id="ARBA00023004"/>
    </source>
</evidence>
<proteinExistence type="predicted"/>
<organism evidence="11 12">
    <name type="scientific">Vulcanimicrobium alpinum</name>
    <dbReference type="NCBI Taxonomy" id="3016050"/>
    <lineage>
        <taxon>Bacteria</taxon>
        <taxon>Bacillati</taxon>
        <taxon>Vulcanimicrobiota</taxon>
        <taxon>Vulcanimicrobiia</taxon>
        <taxon>Vulcanimicrobiales</taxon>
        <taxon>Vulcanimicrobiaceae</taxon>
        <taxon>Vulcanimicrobium</taxon>
    </lineage>
</organism>
<dbReference type="AlphaFoldDB" id="A0AAN2C970"/>
<evidence type="ECO:0000256" key="9">
    <source>
        <dbReference type="ARBA" id="ARBA00049935"/>
    </source>
</evidence>
<keyword evidence="12" id="KW-1185">Reference proteome</keyword>
<keyword evidence="3" id="KW-0479">Metal-binding</keyword>
<evidence type="ECO:0000256" key="5">
    <source>
        <dbReference type="ARBA" id="ARBA00023444"/>
    </source>
</evidence>